<dbReference type="PROSITE" id="PS50853">
    <property type="entry name" value="FN3"/>
    <property type="match status" value="1"/>
</dbReference>
<dbReference type="InterPro" id="IPR003961">
    <property type="entry name" value="FN3_dom"/>
</dbReference>
<dbReference type="InterPro" id="IPR013783">
    <property type="entry name" value="Ig-like_fold"/>
</dbReference>
<dbReference type="SUPFAM" id="SSF49785">
    <property type="entry name" value="Galactose-binding domain-like"/>
    <property type="match status" value="1"/>
</dbReference>
<evidence type="ECO:0000256" key="1">
    <source>
        <dbReference type="SAM" id="SignalP"/>
    </source>
</evidence>
<sequence precursor="true">MRRNAFMCVMLAAAILVISSTQAGLYSPPLVNTSFEDATADGWFHRTSYFTLESDTDPELPDTPYGEYWVQFGNQSWMYQQIGTWDSDISLDISLISGKRAGQDYGGLVISLWAGGDPSLAANASDNNVPPDTLVNLGAVMIDQSQQYDYPNGDDMGSFDISFSMSTGSNGTAGEPLWLLVQSAGRKKVLVDNIQVNYQPKAILTSPENGAEFVARDADLRWQPPESGSIQKYILTYRNDPDFTQPGNTVIDPAVSPYDMGTMPYSTTYYWRVDTVDGQGQAIEGDVWSFTTAADVPTGLFDPPLVNSSFENPVLTPAATSADVLDWYDSGSYTMISDEADTTAPDTPYGDNWAELGNERWIYQQIGRYEENLEIPVNFLLGQKDGKDFTGIHVSLLVGGDPALAIDTDAQYYSDGNPLQTVVGATEIANSGVINPFATTAVKASSQQSVTLSTGTGYVEGAPLWLQFNKVSGNGRALIDNVVIGYPVEPVMLFPTYNLEGVNVDADLEWAPPMTGTVQKYILTFGTDPNLTDPATTVTVDDAVSPYDPGELDYLTTYYWRVDAVNDQNELIQGYICPFTTEELIIPDSIELDDFQSYADNAEFLSAWQQTAGSQGTHELNTDWAAMQLNWQSSDQPVVVEVERTLDDPLDAWPEYMHMLTMSIKGSDQNPPAQIFITLSDGVNDFTASYTASDPVRTGGWHEINIPIEQFTNAGIDMQNITLAKVGLTAEPDEGLAGSILIDDISFAARICGEDIRPAYDLNDDCTTNLLDIAELAKDWLVHDYAINPDMPNGSQLAGYYQFDELTGTSAADSSTNSNDGVIEPGQASSYWSTDSYKGSGSLAVSKDLQVMLPADLFASVTSQISVSMWVKGDIAVEEGQADVAWGPDPHLTEQWQWVSTQTESDSQVWTHYAFVIDNDAGTAAIYRDGILIAKAQDTTFDLDPASAGQTVLSADTFDGTTLIDELKVYSYALGQSEIAYLATDGTGSVVQPISPLFTECDFNLNGVVDLADLAKIVSSAR</sequence>
<evidence type="ECO:0000259" key="2">
    <source>
        <dbReference type="PROSITE" id="PS50853"/>
    </source>
</evidence>
<feature type="domain" description="Fibronectin type-III" evidence="2">
    <location>
        <begin position="199"/>
        <end position="295"/>
    </location>
</feature>
<protein>
    <submittedName>
        <fullName evidence="3">Fibronectin type III domain protein</fullName>
    </submittedName>
</protein>
<organism evidence="3 4">
    <name type="scientific">Anaerohalosphaera lusitana</name>
    <dbReference type="NCBI Taxonomy" id="1936003"/>
    <lineage>
        <taxon>Bacteria</taxon>
        <taxon>Pseudomonadati</taxon>
        <taxon>Planctomycetota</taxon>
        <taxon>Phycisphaerae</taxon>
        <taxon>Sedimentisphaerales</taxon>
        <taxon>Anaerohalosphaeraceae</taxon>
        <taxon>Anaerohalosphaera</taxon>
    </lineage>
</organism>
<reference evidence="4" key="1">
    <citation type="submission" date="2017-02" db="EMBL/GenBank/DDBJ databases">
        <title>Comparative genomics and description of representatives of a novel lineage of planctomycetes thriving in anoxic sediments.</title>
        <authorList>
            <person name="Spring S."/>
            <person name="Bunk B."/>
            <person name="Sproer C."/>
        </authorList>
    </citation>
    <scope>NUCLEOTIDE SEQUENCE [LARGE SCALE GENOMIC DNA]</scope>
    <source>
        <strain evidence="4">ST-NAGAB-D1</strain>
    </source>
</reference>
<dbReference type="Gene3D" id="2.60.120.430">
    <property type="entry name" value="Galactose-binding lectin"/>
    <property type="match status" value="1"/>
</dbReference>
<dbReference type="SUPFAM" id="SSF49899">
    <property type="entry name" value="Concanavalin A-like lectins/glucanases"/>
    <property type="match status" value="1"/>
</dbReference>
<evidence type="ECO:0000313" key="4">
    <source>
        <dbReference type="Proteomes" id="UP000189674"/>
    </source>
</evidence>
<feature type="chain" id="PRO_5012504942" evidence="1">
    <location>
        <begin position="24"/>
        <end position="1022"/>
    </location>
</feature>
<dbReference type="EMBL" id="CP019791">
    <property type="protein sequence ID" value="AQT68822.1"/>
    <property type="molecule type" value="Genomic_DNA"/>
</dbReference>
<dbReference type="InterPro" id="IPR013320">
    <property type="entry name" value="ConA-like_dom_sf"/>
</dbReference>
<gene>
    <name evidence="3" type="ORF">STSP2_01998</name>
</gene>
<evidence type="ECO:0000313" key="3">
    <source>
        <dbReference type="EMBL" id="AQT68822.1"/>
    </source>
</evidence>
<dbReference type="SUPFAM" id="SSF49265">
    <property type="entry name" value="Fibronectin type III"/>
    <property type="match status" value="1"/>
</dbReference>
<dbReference type="Gene3D" id="2.60.40.10">
    <property type="entry name" value="Immunoglobulins"/>
    <property type="match status" value="2"/>
</dbReference>
<dbReference type="InterPro" id="IPR036116">
    <property type="entry name" value="FN3_sf"/>
</dbReference>
<dbReference type="KEGG" id="alus:STSP2_01998"/>
<feature type="signal peptide" evidence="1">
    <location>
        <begin position="1"/>
        <end position="23"/>
    </location>
</feature>
<dbReference type="InterPro" id="IPR008979">
    <property type="entry name" value="Galactose-bd-like_sf"/>
</dbReference>
<dbReference type="AlphaFoldDB" id="A0A1U9NLK4"/>
<proteinExistence type="predicted"/>
<accession>A0A1U9NLK4</accession>
<name>A0A1U9NLK4_9BACT</name>
<dbReference type="Gene3D" id="2.60.120.200">
    <property type="match status" value="1"/>
</dbReference>
<dbReference type="STRING" id="1936003.STSP2_01998"/>
<keyword evidence="1" id="KW-0732">Signal</keyword>
<dbReference type="Pfam" id="PF13385">
    <property type="entry name" value="Laminin_G_3"/>
    <property type="match status" value="1"/>
</dbReference>
<dbReference type="Proteomes" id="UP000189674">
    <property type="component" value="Chromosome"/>
</dbReference>
<keyword evidence="4" id="KW-1185">Reference proteome</keyword>
<dbReference type="RefSeq" id="WP_169853116.1">
    <property type="nucleotide sequence ID" value="NZ_CP019791.1"/>
</dbReference>